<comment type="function">
    <text evidence="10">Transcription factor.</text>
</comment>
<dbReference type="InterPro" id="IPR003106">
    <property type="entry name" value="Leu_zip_homeo"/>
</dbReference>
<dbReference type="GO" id="GO:0042802">
    <property type="term" value="F:identical protein binding"/>
    <property type="evidence" value="ECO:0007669"/>
    <property type="project" value="UniProtKB-ARBA"/>
</dbReference>
<dbReference type="GO" id="GO:0045893">
    <property type="term" value="P:positive regulation of DNA-templated transcription"/>
    <property type="evidence" value="ECO:0007669"/>
    <property type="project" value="TreeGrafter"/>
</dbReference>
<evidence type="ECO:0000256" key="3">
    <source>
        <dbReference type="ARBA" id="ARBA00023125"/>
    </source>
</evidence>
<dbReference type="Pfam" id="PF02183">
    <property type="entry name" value="HALZ"/>
    <property type="match status" value="1"/>
</dbReference>
<comment type="subcellular location">
    <subcellularLocation>
        <location evidence="1 8 9">Nucleus</location>
    </subcellularLocation>
</comment>
<feature type="domain" description="Homeobox" evidence="13">
    <location>
        <begin position="108"/>
        <end position="168"/>
    </location>
</feature>
<comment type="caution">
    <text evidence="14">The sequence shown here is derived from an EMBL/GenBank/DDBJ whole genome shotgun (WGS) entry which is preliminary data.</text>
</comment>
<dbReference type="InterPro" id="IPR017970">
    <property type="entry name" value="Homeobox_CS"/>
</dbReference>
<dbReference type="InterPro" id="IPR009057">
    <property type="entry name" value="Homeodomain-like_sf"/>
</dbReference>
<dbReference type="PROSITE" id="PS50071">
    <property type="entry name" value="HOMEOBOX_2"/>
    <property type="match status" value="1"/>
</dbReference>
<accession>A0AAP0N941</accession>
<keyword evidence="15" id="KW-1185">Reference proteome</keyword>
<dbReference type="InterPro" id="IPR001356">
    <property type="entry name" value="HD"/>
</dbReference>
<gene>
    <name evidence="14" type="ORF">L1049_021528</name>
</gene>
<evidence type="ECO:0000256" key="6">
    <source>
        <dbReference type="ARBA" id="ARBA00023242"/>
    </source>
</evidence>
<evidence type="ECO:0000256" key="5">
    <source>
        <dbReference type="ARBA" id="ARBA00023163"/>
    </source>
</evidence>
<keyword evidence="3 8" id="KW-0238">DNA-binding</keyword>
<organism evidence="14 15">
    <name type="scientific">Liquidambar formosana</name>
    <name type="common">Formosan gum</name>
    <dbReference type="NCBI Taxonomy" id="63359"/>
    <lineage>
        <taxon>Eukaryota</taxon>
        <taxon>Viridiplantae</taxon>
        <taxon>Streptophyta</taxon>
        <taxon>Embryophyta</taxon>
        <taxon>Tracheophyta</taxon>
        <taxon>Spermatophyta</taxon>
        <taxon>Magnoliopsida</taxon>
        <taxon>eudicotyledons</taxon>
        <taxon>Gunneridae</taxon>
        <taxon>Pentapetalae</taxon>
        <taxon>Saxifragales</taxon>
        <taxon>Altingiaceae</taxon>
        <taxon>Liquidambar</taxon>
    </lineage>
</organism>
<evidence type="ECO:0000313" key="15">
    <source>
        <dbReference type="Proteomes" id="UP001415857"/>
    </source>
</evidence>
<evidence type="ECO:0000256" key="11">
    <source>
        <dbReference type="SAM" id="Coils"/>
    </source>
</evidence>
<protein>
    <recommendedName>
        <fullName evidence="10">Homeobox-leucine zipper protein</fullName>
    </recommendedName>
    <alternativeName>
        <fullName evidence="10">HD-ZIP protein</fullName>
    </alternativeName>
    <alternativeName>
        <fullName evidence="10">Homeodomain transcription factor</fullName>
    </alternativeName>
</protein>
<evidence type="ECO:0000256" key="2">
    <source>
        <dbReference type="ARBA" id="ARBA00023015"/>
    </source>
</evidence>
<dbReference type="InterPro" id="IPR045224">
    <property type="entry name" value="HDZip_class_I_plant"/>
</dbReference>
<feature type="region of interest" description="Disordered" evidence="12">
    <location>
        <begin position="1"/>
        <end position="30"/>
    </location>
</feature>
<dbReference type="AlphaFoldDB" id="A0AAP0N941"/>
<comment type="similarity">
    <text evidence="7 10">Belongs to the HD-ZIP homeobox family. Class I subfamily.</text>
</comment>
<dbReference type="GO" id="GO:0043565">
    <property type="term" value="F:sequence-specific DNA binding"/>
    <property type="evidence" value="ECO:0007669"/>
    <property type="project" value="InterPro"/>
</dbReference>
<proteinExistence type="inferred from homology"/>
<keyword evidence="6 8" id="KW-0539">Nucleus</keyword>
<evidence type="ECO:0000256" key="10">
    <source>
        <dbReference type="RuleBase" id="RU369038"/>
    </source>
</evidence>
<dbReference type="PROSITE" id="PS00027">
    <property type="entry name" value="HOMEOBOX_1"/>
    <property type="match status" value="1"/>
</dbReference>
<dbReference type="Gene3D" id="1.10.10.60">
    <property type="entry name" value="Homeodomain-like"/>
    <property type="match status" value="1"/>
</dbReference>
<feature type="region of interest" description="Disordered" evidence="12">
    <location>
        <begin position="261"/>
        <end position="285"/>
    </location>
</feature>
<dbReference type="EMBL" id="JBBPBK010000043">
    <property type="protein sequence ID" value="KAK9266964.1"/>
    <property type="molecule type" value="Genomic_DNA"/>
</dbReference>
<evidence type="ECO:0000256" key="12">
    <source>
        <dbReference type="SAM" id="MobiDB-lite"/>
    </source>
</evidence>
<reference evidence="14 15" key="1">
    <citation type="journal article" date="2024" name="Plant J.">
        <title>Genome sequences and population genomics reveal climatic adaptation and genomic divergence between two closely related sweetgum species.</title>
        <authorList>
            <person name="Xu W.Q."/>
            <person name="Ren C.Q."/>
            <person name="Zhang X.Y."/>
            <person name="Comes H.P."/>
            <person name="Liu X.H."/>
            <person name="Li Y.G."/>
            <person name="Kettle C.J."/>
            <person name="Jalonen R."/>
            <person name="Gaisberger H."/>
            <person name="Ma Y.Z."/>
            <person name="Qiu Y.X."/>
        </authorList>
    </citation>
    <scope>NUCLEOTIDE SEQUENCE [LARGE SCALE GENOMIC DNA]</scope>
    <source>
        <strain evidence="14">Hangzhou</strain>
    </source>
</reference>
<dbReference type="PANTHER" id="PTHR24326:SF606">
    <property type="entry name" value="HOMEOBOX-LEUCINE ZIPPER PROTEIN ATHB-54"/>
    <property type="match status" value="1"/>
</dbReference>
<evidence type="ECO:0000313" key="14">
    <source>
        <dbReference type="EMBL" id="KAK9266964.1"/>
    </source>
</evidence>
<dbReference type="PANTHER" id="PTHR24326">
    <property type="entry name" value="HOMEOBOX-LEUCINE ZIPPER PROTEIN"/>
    <property type="match status" value="1"/>
</dbReference>
<dbReference type="PRINTS" id="PR00031">
    <property type="entry name" value="HTHREPRESSR"/>
</dbReference>
<dbReference type="GO" id="GO:0005634">
    <property type="term" value="C:nucleus"/>
    <property type="evidence" value="ECO:0007669"/>
    <property type="project" value="UniProtKB-SubCell"/>
</dbReference>
<feature type="DNA-binding region" description="Homeobox" evidence="8">
    <location>
        <begin position="110"/>
        <end position="169"/>
    </location>
</feature>
<dbReference type="GO" id="GO:0000981">
    <property type="term" value="F:DNA-binding transcription factor activity, RNA polymerase II-specific"/>
    <property type="evidence" value="ECO:0007669"/>
    <property type="project" value="UniProtKB-UniRule"/>
</dbReference>
<dbReference type="Proteomes" id="UP001415857">
    <property type="component" value="Unassembled WGS sequence"/>
</dbReference>
<dbReference type="SMART" id="SM00389">
    <property type="entry name" value="HOX"/>
    <property type="match status" value="1"/>
</dbReference>
<feature type="coiled-coil region" evidence="11">
    <location>
        <begin position="167"/>
        <end position="215"/>
    </location>
</feature>
<dbReference type="FunFam" id="1.10.10.60:FF:000159">
    <property type="entry name" value="Homeobox-leucine zipper protein HAT5"/>
    <property type="match status" value="1"/>
</dbReference>
<evidence type="ECO:0000259" key="13">
    <source>
        <dbReference type="PROSITE" id="PS50071"/>
    </source>
</evidence>
<dbReference type="InterPro" id="IPR000047">
    <property type="entry name" value="HTH_motif"/>
</dbReference>
<dbReference type="Pfam" id="PF00046">
    <property type="entry name" value="Homeodomain"/>
    <property type="match status" value="1"/>
</dbReference>
<dbReference type="SUPFAM" id="SSF46689">
    <property type="entry name" value="Homeodomain-like"/>
    <property type="match status" value="1"/>
</dbReference>
<evidence type="ECO:0000256" key="9">
    <source>
        <dbReference type="RuleBase" id="RU000682"/>
    </source>
</evidence>
<evidence type="ECO:0000256" key="1">
    <source>
        <dbReference type="ARBA" id="ARBA00004123"/>
    </source>
</evidence>
<keyword evidence="5 10" id="KW-0804">Transcription</keyword>
<keyword evidence="11" id="KW-0175">Coiled coil</keyword>
<evidence type="ECO:0000256" key="4">
    <source>
        <dbReference type="ARBA" id="ARBA00023155"/>
    </source>
</evidence>
<dbReference type="CDD" id="cd00086">
    <property type="entry name" value="homeodomain"/>
    <property type="match status" value="1"/>
</dbReference>
<evidence type="ECO:0000256" key="8">
    <source>
        <dbReference type="PROSITE-ProRule" id="PRU00108"/>
    </source>
</evidence>
<keyword evidence="2 10" id="KW-0805">Transcription regulation</keyword>
<evidence type="ECO:0000256" key="7">
    <source>
        <dbReference type="ARBA" id="ARBA00025748"/>
    </source>
</evidence>
<feature type="region of interest" description="Disordered" evidence="12">
    <location>
        <begin position="220"/>
        <end position="245"/>
    </location>
</feature>
<keyword evidence="4 8" id="KW-0371">Homeobox</keyword>
<sequence length="349" mass="38302">MAGGRVYGGGGGGGSGSGSGSGSGVGVGVGGGGGSGSNFTVLLQNKRVPSYSSEPLDALFLSGSSSSFLGSSSMVSFEDIRGGNRSDRSFFHSFDQDENGDDDLDEYFRQPEKKRRLTTDQVQFLERSFEVENKLEPERKIQLAKDLGLQPRQVAIWFQNRRARWKTKQLEKDYETLQAGYNSLKADCDNLFKEKEKLKAEVLLLTDKLLLKEKEMANSELSNTHELSQEPPQNPIADPVSEGEESKVSIVACKHEDLSSAKSDVVDSDSPHNTDGGHSSLLEHDDSSYVFEPEQSDVSQDEGDNLSKSLLHPSYVFPKLEDAAYPDPPTNSCNFGFPAEDNAIWFWSY</sequence>
<name>A0AAP0N941_LIQFO</name>